<reference evidence="2" key="1">
    <citation type="submission" date="2020-11" db="EMBL/GenBank/DDBJ databases">
        <authorList>
            <person name="Tran Van P."/>
        </authorList>
    </citation>
    <scope>NUCLEOTIDE SEQUENCE</scope>
</reference>
<name>A0A7R9JB29_TIMCA</name>
<protein>
    <submittedName>
        <fullName evidence="2">(California timema) hypothetical protein</fullName>
    </submittedName>
</protein>
<dbReference type="InterPro" id="IPR029058">
    <property type="entry name" value="AB_hydrolase_fold"/>
</dbReference>
<gene>
    <name evidence="2" type="ORF">TCMB3V08_LOCUS8546</name>
</gene>
<accession>A0A7R9JB29</accession>
<feature type="region of interest" description="Disordered" evidence="1">
    <location>
        <begin position="74"/>
        <end position="94"/>
    </location>
</feature>
<evidence type="ECO:0000313" key="2">
    <source>
        <dbReference type="EMBL" id="CAD7575970.1"/>
    </source>
</evidence>
<organism evidence="2">
    <name type="scientific">Timema californicum</name>
    <name type="common">California timema</name>
    <name type="synonym">Walking stick</name>
    <dbReference type="NCBI Taxonomy" id="61474"/>
    <lineage>
        <taxon>Eukaryota</taxon>
        <taxon>Metazoa</taxon>
        <taxon>Ecdysozoa</taxon>
        <taxon>Arthropoda</taxon>
        <taxon>Hexapoda</taxon>
        <taxon>Insecta</taxon>
        <taxon>Pterygota</taxon>
        <taxon>Neoptera</taxon>
        <taxon>Polyneoptera</taxon>
        <taxon>Phasmatodea</taxon>
        <taxon>Timematodea</taxon>
        <taxon>Timematoidea</taxon>
        <taxon>Timematidae</taxon>
        <taxon>Timema</taxon>
    </lineage>
</organism>
<dbReference type="Gene3D" id="3.40.50.1820">
    <property type="entry name" value="alpha/beta hydrolase"/>
    <property type="match status" value="1"/>
</dbReference>
<proteinExistence type="predicted"/>
<evidence type="ECO:0000256" key="1">
    <source>
        <dbReference type="SAM" id="MobiDB-lite"/>
    </source>
</evidence>
<sequence length="129" mass="14130">MCSKFEMFDYGSANEGMYGDKTPPTYDLNRGMPLVSVVYSMDDNMAPDKVFPKCGMATTIVTADTLLSACTVLPSSAGTSLPGPSHSRNDYKRRKRYQEISLDIEVKLINDLRGHAATQSRGQKSSSHA</sequence>
<dbReference type="EMBL" id="OE183757">
    <property type="protein sequence ID" value="CAD7575970.1"/>
    <property type="molecule type" value="Genomic_DNA"/>
</dbReference>
<dbReference type="AlphaFoldDB" id="A0A7R9JB29"/>